<sequence>MTVAYVGLGSNIDKHKHVEAGIQELAALGKITAISTIYECPALGFNGKSFFNLIIEIATSLTMEKFSNQLKEIEAKWGREPDAQKFQDRTLDLDIILFGDCVNQEKPQIPRDDIYKYPFVIQPLFELCPELVIPNGGLSIRQVWQKSEGLDVLRKVEPWFNTTIIE</sequence>
<keyword evidence="5 9" id="KW-0418">Kinase</keyword>
<dbReference type="NCBIfam" id="TIGR01498">
    <property type="entry name" value="folK"/>
    <property type="match status" value="1"/>
</dbReference>
<dbReference type="PANTHER" id="PTHR43071:SF2">
    <property type="entry name" value="2-AMINO-4-HYDROXY-6-HYDROXYMETHYLDIHYDROPTERIDINE PYROPHOSPHOKINASE"/>
    <property type="match status" value="1"/>
</dbReference>
<dbReference type="GO" id="GO:0046656">
    <property type="term" value="P:folic acid biosynthetic process"/>
    <property type="evidence" value="ECO:0007669"/>
    <property type="project" value="UniProtKB-KW"/>
</dbReference>
<keyword evidence="10" id="KW-1185">Reference proteome</keyword>
<dbReference type="PANTHER" id="PTHR43071">
    <property type="entry name" value="2-AMINO-4-HYDROXY-6-HYDROXYMETHYLDIHYDROPTERIDINE PYROPHOSPHOKINASE"/>
    <property type="match status" value="1"/>
</dbReference>
<dbReference type="InterPro" id="IPR035907">
    <property type="entry name" value="Hppk_sf"/>
</dbReference>
<dbReference type="EC" id="2.7.6.3" evidence="2"/>
<dbReference type="GO" id="GO:0003848">
    <property type="term" value="F:2-amino-4-hydroxy-6-hydroxymethyldihydropteridine diphosphokinase activity"/>
    <property type="evidence" value="ECO:0007669"/>
    <property type="project" value="UniProtKB-EC"/>
</dbReference>
<dbReference type="RefSeq" id="WP_124937309.1">
    <property type="nucleotide sequence ID" value="NZ_RJVQ01000004.1"/>
</dbReference>
<dbReference type="OrthoDB" id="9790168at2"/>
<keyword evidence="3 9" id="KW-0808">Transferase</keyword>
<protein>
    <recommendedName>
        <fullName evidence="2">2-amino-4-hydroxy-6-hydroxymethyldihydropteridine diphosphokinase</fullName>
        <ecNumber evidence="2">2.7.6.3</ecNumber>
    </recommendedName>
</protein>
<dbReference type="AlphaFoldDB" id="A0A3N9TFA0"/>
<evidence type="ECO:0000256" key="2">
    <source>
        <dbReference type="ARBA" id="ARBA00013253"/>
    </source>
</evidence>
<keyword evidence="6" id="KW-0067">ATP-binding</keyword>
<evidence type="ECO:0000313" key="9">
    <source>
        <dbReference type="EMBL" id="RQW62911.1"/>
    </source>
</evidence>
<evidence type="ECO:0000256" key="6">
    <source>
        <dbReference type="ARBA" id="ARBA00022840"/>
    </source>
</evidence>
<dbReference type="SUPFAM" id="SSF55083">
    <property type="entry name" value="6-hydroxymethyl-7,8-dihydropterin pyrophosphokinase, HPPK"/>
    <property type="match status" value="1"/>
</dbReference>
<dbReference type="GO" id="GO:0005524">
    <property type="term" value="F:ATP binding"/>
    <property type="evidence" value="ECO:0007669"/>
    <property type="project" value="UniProtKB-KW"/>
</dbReference>
<name>A0A3N9TFA0_9VIBR</name>
<proteinExistence type="predicted"/>
<dbReference type="EMBL" id="RJVQ01000004">
    <property type="protein sequence ID" value="RQW62911.1"/>
    <property type="molecule type" value="Genomic_DNA"/>
</dbReference>
<dbReference type="Gene3D" id="3.30.70.560">
    <property type="entry name" value="7,8-Dihydro-6-hydroxymethylpterin-pyrophosphokinase HPPK"/>
    <property type="match status" value="1"/>
</dbReference>
<evidence type="ECO:0000256" key="1">
    <source>
        <dbReference type="ARBA" id="ARBA00005051"/>
    </source>
</evidence>
<evidence type="ECO:0000256" key="5">
    <source>
        <dbReference type="ARBA" id="ARBA00022777"/>
    </source>
</evidence>
<reference evidence="9 10" key="1">
    <citation type="submission" date="2018-11" db="EMBL/GenBank/DDBJ databases">
        <title>Vibrio LJC006 sp. nov., isolated from seawater during the bloom of the enteromorpha.</title>
        <authorList>
            <person name="Liang J."/>
        </authorList>
    </citation>
    <scope>NUCLEOTIDE SEQUENCE [LARGE SCALE GENOMIC DNA]</scope>
    <source>
        <strain evidence="9 10">LJC006</strain>
    </source>
</reference>
<organism evidence="9 10">
    <name type="scientific">Vibrio viridaestus</name>
    <dbReference type="NCBI Taxonomy" id="2487322"/>
    <lineage>
        <taxon>Bacteria</taxon>
        <taxon>Pseudomonadati</taxon>
        <taxon>Pseudomonadota</taxon>
        <taxon>Gammaproteobacteria</taxon>
        <taxon>Vibrionales</taxon>
        <taxon>Vibrionaceae</taxon>
        <taxon>Vibrio</taxon>
    </lineage>
</organism>
<evidence type="ECO:0000259" key="8">
    <source>
        <dbReference type="Pfam" id="PF01288"/>
    </source>
</evidence>
<keyword evidence="7" id="KW-0289">Folate biosynthesis</keyword>
<dbReference type="Proteomes" id="UP000281112">
    <property type="component" value="Unassembled WGS sequence"/>
</dbReference>
<evidence type="ECO:0000256" key="7">
    <source>
        <dbReference type="ARBA" id="ARBA00022909"/>
    </source>
</evidence>
<evidence type="ECO:0000256" key="4">
    <source>
        <dbReference type="ARBA" id="ARBA00022741"/>
    </source>
</evidence>
<accession>A0A3N9TFA0</accession>
<dbReference type="GO" id="GO:0016301">
    <property type="term" value="F:kinase activity"/>
    <property type="evidence" value="ECO:0007669"/>
    <property type="project" value="UniProtKB-KW"/>
</dbReference>
<evidence type="ECO:0000313" key="10">
    <source>
        <dbReference type="Proteomes" id="UP000281112"/>
    </source>
</evidence>
<dbReference type="GO" id="GO:0046654">
    <property type="term" value="P:tetrahydrofolate biosynthetic process"/>
    <property type="evidence" value="ECO:0007669"/>
    <property type="project" value="UniProtKB-UniPathway"/>
</dbReference>
<feature type="domain" description="7,8-dihydro-6-hydroxymethylpterin-pyrophosphokinase" evidence="8">
    <location>
        <begin position="5"/>
        <end position="129"/>
    </location>
</feature>
<dbReference type="Pfam" id="PF01288">
    <property type="entry name" value="HPPK"/>
    <property type="match status" value="1"/>
</dbReference>
<evidence type="ECO:0000256" key="3">
    <source>
        <dbReference type="ARBA" id="ARBA00022679"/>
    </source>
</evidence>
<comment type="pathway">
    <text evidence="1">Cofactor biosynthesis; tetrahydrofolate biosynthesis; 2-amino-4-hydroxy-6-hydroxymethyl-7,8-dihydropteridine diphosphate from 7,8-dihydroneopterin triphosphate: step 4/4.</text>
</comment>
<gene>
    <name evidence="9" type="primary">folK</name>
    <name evidence="9" type="ORF">EES38_11325</name>
</gene>
<dbReference type="CDD" id="cd00483">
    <property type="entry name" value="HPPK"/>
    <property type="match status" value="1"/>
</dbReference>
<dbReference type="InterPro" id="IPR000550">
    <property type="entry name" value="Hppk"/>
</dbReference>
<comment type="caution">
    <text evidence="9">The sequence shown here is derived from an EMBL/GenBank/DDBJ whole genome shotgun (WGS) entry which is preliminary data.</text>
</comment>
<keyword evidence="4" id="KW-0547">Nucleotide-binding</keyword>
<dbReference type="UniPathway" id="UPA00077">
    <property type="reaction ID" value="UER00155"/>
</dbReference>